<evidence type="ECO:0000313" key="1">
    <source>
        <dbReference type="EMBL" id="KTW32822.1"/>
    </source>
</evidence>
<keyword evidence="2" id="KW-1185">Reference proteome</keyword>
<dbReference type="VEuPathDB" id="FungiDB:T551_00307"/>
<dbReference type="RefSeq" id="XP_018231514.1">
    <property type="nucleotide sequence ID" value="XM_018372574.1"/>
</dbReference>
<evidence type="ECO:0000313" key="2">
    <source>
        <dbReference type="Proteomes" id="UP000053447"/>
    </source>
</evidence>
<dbReference type="GeneID" id="28938829"/>
<comment type="caution">
    <text evidence="1">The sequence shown here is derived from an EMBL/GenBank/DDBJ whole genome shotgun (WGS) entry which is preliminary data.</text>
</comment>
<gene>
    <name evidence="1" type="ORF">T551_00307</name>
</gene>
<reference evidence="2" key="1">
    <citation type="journal article" date="2016" name="Nat. Commun.">
        <title>Genome analysis of three Pneumocystis species reveals adaptation mechanisms to life exclusively in mammalian hosts.</title>
        <authorList>
            <person name="Ma L."/>
            <person name="Chen Z."/>
            <person name="Huang D.W."/>
            <person name="Kutty G."/>
            <person name="Ishihara M."/>
            <person name="Wang H."/>
            <person name="Abouelleil A."/>
            <person name="Bishop L."/>
            <person name="Davey E."/>
            <person name="Deng R."/>
            <person name="Deng X."/>
            <person name="Fan L."/>
            <person name="Fantoni G."/>
            <person name="Fitzgerald M."/>
            <person name="Gogineni E."/>
            <person name="Goldberg J.M."/>
            <person name="Handley G."/>
            <person name="Hu X."/>
            <person name="Huber C."/>
            <person name="Jiao X."/>
            <person name="Jones K."/>
            <person name="Levin J.Z."/>
            <person name="Liu Y."/>
            <person name="Macdonald P."/>
            <person name="Melnikov A."/>
            <person name="Raley C."/>
            <person name="Sassi M."/>
            <person name="Sherman B.T."/>
            <person name="Song X."/>
            <person name="Sykes S."/>
            <person name="Tran B."/>
            <person name="Walsh L."/>
            <person name="Xia Y."/>
            <person name="Yang J."/>
            <person name="Young S."/>
            <person name="Zeng Q."/>
            <person name="Zheng X."/>
            <person name="Stephens R."/>
            <person name="Nusbaum C."/>
            <person name="Birren B.W."/>
            <person name="Azadi P."/>
            <person name="Lempicki R.A."/>
            <person name="Cuomo C.A."/>
            <person name="Kovacs J.A."/>
        </authorList>
    </citation>
    <scope>NUCLEOTIDE SEQUENCE [LARGE SCALE GENOMIC DNA]</scope>
    <source>
        <strain evidence="2">RU7</strain>
    </source>
</reference>
<dbReference type="EMBL" id="LFWA01000001">
    <property type="protein sequence ID" value="KTW32822.1"/>
    <property type="molecule type" value="Genomic_DNA"/>
</dbReference>
<organism evidence="1 2">
    <name type="scientific">Pneumocystis jirovecii (strain RU7)</name>
    <name type="common">Human pneumocystis pneumonia agent</name>
    <dbReference type="NCBI Taxonomy" id="1408657"/>
    <lineage>
        <taxon>Eukaryota</taxon>
        <taxon>Fungi</taxon>
        <taxon>Dikarya</taxon>
        <taxon>Ascomycota</taxon>
        <taxon>Taphrinomycotina</taxon>
        <taxon>Pneumocystomycetes</taxon>
        <taxon>Pneumocystaceae</taxon>
        <taxon>Pneumocystis</taxon>
    </lineage>
</organism>
<dbReference type="Proteomes" id="UP000053447">
    <property type="component" value="Unassembled WGS sequence"/>
</dbReference>
<accession>A0A0W4ZWS0</accession>
<name>A0A0W4ZWS0_PNEJ7</name>
<sequence length="62" mass="7179">MCLERLLHNKLCKSKHNKYKKRKLFLCGFHIKRSPEVLFFGTKEIPAIVLSPPTTADTSCFI</sequence>
<dbReference type="OrthoDB" id="5406176at2759"/>
<dbReference type="AlphaFoldDB" id="A0A0W4ZWS0"/>
<proteinExistence type="predicted"/>
<protein>
    <submittedName>
        <fullName evidence="1">Uncharacterized protein</fullName>
    </submittedName>
</protein>